<proteinExistence type="predicted"/>
<dbReference type="Proteomes" id="UP001321760">
    <property type="component" value="Unassembled WGS sequence"/>
</dbReference>
<reference evidence="3" key="1">
    <citation type="journal article" date="2023" name="Mol. Phylogenet. Evol.">
        <title>Genome-scale phylogeny and comparative genomics of the fungal order Sordariales.</title>
        <authorList>
            <person name="Hensen N."/>
            <person name="Bonometti L."/>
            <person name="Westerberg I."/>
            <person name="Brannstrom I.O."/>
            <person name="Guillou S."/>
            <person name="Cros-Aarteil S."/>
            <person name="Calhoun S."/>
            <person name="Haridas S."/>
            <person name="Kuo A."/>
            <person name="Mondo S."/>
            <person name="Pangilinan J."/>
            <person name="Riley R."/>
            <person name="LaButti K."/>
            <person name="Andreopoulos B."/>
            <person name="Lipzen A."/>
            <person name="Chen C."/>
            <person name="Yan M."/>
            <person name="Daum C."/>
            <person name="Ng V."/>
            <person name="Clum A."/>
            <person name="Steindorff A."/>
            <person name="Ohm R.A."/>
            <person name="Martin F."/>
            <person name="Silar P."/>
            <person name="Natvig D.O."/>
            <person name="Lalanne C."/>
            <person name="Gautier V."/>
            <person name="Ament-Velasquez S.L."/>
            <person name="Kruys A."/>
            <person name="Hutchinson M.I."/>
            <person name="Powell A.J."/>
            <person name="Barry K."/>
            <person name="Miller A.N."/>
            <person name="Grigoriev I.V."/>
            <person name="Debuchy R."/>
            <person name="Gladieux P."/>
            <person name="Hiltunen Thoren M."/>
            <person name="Johannesson H."/>
        </authorList>
    </citation>
    <scope>NUCLEOTIDE SEQUENCE</scope>
    <source>
        <strain evidence="3">PSN243</strain>
    </source>
</reference>
<feature type="coiled-coil region" evidence="1">
    <location>
        <begin position="151"/>
        <end position="185"/>
    </location>
</feature>
<dbReference type="EMBL" id="MU865980">
    <property type="protein sequence ID" value="KAK4444196.1"/>
    <property type="molecule type" value="Genomic_DNA"/>
</dbReference>
<dbReference type="AlphaFoldDB" id="A0AAV9G9G0"/>
<feature type="region of interest" description="Disordered" evidence="2">
    <location>
        <begin position="1"/>
        <end position="55"/>
    </location>
</feature>
<evidence type="ECO:0000313" key="4">
    <source>
        <dbReference type="Proteomes" id="UP001321760"/>
    </source>
</evidence>
<protein>
    <submittedName>
        <fullName evidence="3">Uncharacterized protein</fullName>
    </submittedName>
</protein>
<comment type="caution">
    <text evidence="3">The sequence shown here is derived from an EMBL/GenBank/DDBJ whole genome shotgun (WGS) entry which is preliminary data.</text>
</comment>
<name>A0AAV9G9G0_9PEZI</name>
<evidence type="ECO:0000313" key="3">
    <source>
        <dbReference type="EMBL" id="KAK4444196.1"/>
    </source>
</evidence>
<gene>
    <name evidence="3" type="ORF">QBC34DRAFT_385471</name>
</gene>
<reference evidence="3" key="2">
    <citation type="submission" date="2023-05" db="EMBL/GenBank/DDBJ databases">
        <authorList>
            <consortium name="Lawrence Berkeley National Laboratory"/>
            <person name="Steindorff A."/>
            <person name="Hensen N."/>
            <person name="Bonometti L."/>
            <person name="Westerberg I."/>
            <person name="Brannstrom I.O."/>
            <person name="Guillou S."/>
            <person name="Cros-Aarteil S."/>
            <person name="Calhoun S."/>
            <person name="Haridas S."/>
            <person name="Kuo A."/>
            <person name="Mondo S."/>
            <person name="Pangilinan J."/>
            <person name="Riley R."/>
            <person name="Labutti K."/>
            <person name="Andreopoulos B."/>
            <person name="Lipzen A."/>
            <person name="Chen C."/>
            <person name="Yanf M."/>
            <person name="Daum C."/>
            <person name="Ng V."/>
            <person name="Clum A."/>
            <person name="Ohm R."/>
            <person name="Martin F."/>
            <person name="Silar P."/>
            <person name="Natvig D."/>
            <person name="Lalanne C."/>
            <person name="Gautier V."/>
            <person name="Ament-Velasquez S.L."/>
            <person name="Kruys A."/>
            <person name="Hutchinson M.I."/>
            <person name="Powell A.J."/>
            <person name="Barry K."/>
            <person name="Miller A.N."/>
            <person name="Grigoriev I.V."/>
            <person name="Debuchy R."/>
            <person name="Gladieux P."/>
            <person name="Thoren M.H."/>
            <person name="Johannesson H."/>
        </authorList>
    </citation>
    <scope>NUCLEOTIDE SEQUENCE</scope>
    <source>
        <strain evidence="3">PSN243</strain>
    </source>
</reference>
<accession>A0AAV9G9G0</accession>
<keyword evidence="1" id="KW-0175">Coiled coil</keyword>
<organism evidence="3 4">
    <name type="scientific">Podospora aff. communis PSN243</name>
    <dbReference type="NCBI Taxonomy" id="3040156"/>
    <lineage>
        <taxon>Eukaryota</taxon>
        <taxon>Fungi</taxon>
        <taxon>Dikarya</taxon>
        <taxon>Ascomycota</taxon>
        <taxon>Pezizomycotina</taxon>
        <taxon>Sordariomycetes</taxon>
        <taxon>Sordariomycetidae</taxon>
        <taxon>Sordariales</taxon>
        <taxon>Podosporaceae</taxon>
        <taxon>Podospora</taxon>
    </lineage>
</organism>
<sequence>MANASLEDEPRHQSREVTTSAAGEQWEQPPDPPARVRTTETLNSQPLSADRPGSPASLYVASRVSMSASTLATPGVDSGSAGAPVELDATPIAGQLGLRRPANVSASTNAQSYSIDPDVTRRVRGLENASRGQEAIVSEQAHLISLLEEANAKLKQDKMNIIGDVKELQQTNDHLLAQVDDLRDMLASRVTPAVNSGSALIPDTHVHGRWNELCFDIRQCVAEHVKTPGGAWYGRNANLPHFARLTPDPIVFLSTINGCHQIAEAVIWDVIARNVFGNGDNIGKLLWAGKLSTDLGNLLNSGLQRMEQEQEKAFHTWRRQTATYFRAYSHPKAVQAHVDLLINEVDSKLRSQSLLNGRGKTFKKQLERILFDALSLDRDLLQQSAFWFVRYPDTDQSKRYGVLYSEDTMKLITMDNESPLRVDLMISPALFKAGDSHGENYGHVEVACKSTVSACGVSKWRVRLPVLLGGVPEGADPSGLTGLTRMPVQRRASASGRQGGKWRGSRTQLG</sequence>
<evidence type="ECO:0000256" key="2">
    <source>
        <dbReference type="SAM" id="MobiDB-lite"/>
    </source>
</evidence>
<keyword evidence="4" id="KW-1185">Reference proteome</keyword>
<evidence type="ECO:0000256" key="1">
    <source>
        <dbReference type="SAM" id="Coils"/>
    </source>
</evidence>
<feature type="region of interest" description="Disordered" evidence="2">
    <location>
        <begin position="478"/>
        <end position="510"/>
    </location>
</feature>